<keyword evidence="2" id="KW-0175">Coiled coil</keyword>
<accession>A0A7K9CL71</accession>
<gene>
    <name evidence="4" type="ORF">PSIHAE_R05355</name>
</gene>
<reference evidence="4 5" key="1">
    <citation type="submission" date="2019-09" db="EMBL/GenBank/DDBJ databases">
        <title>Bird 10,000 Genomes (B10K) Project - Family phase.</title>
        <authorList>
            <person name="Zhang G."/>
        </authorList>
    </citation>
    <scope>NUCLEOTIDE SEQUENCE [LARGE SCALE GENOMIC DNA]</scope>
    <source>
        <strain evidence="4">B10K-DU-001-24</strain>
        <tissue evidence="4">Muscle</tissue>
    </source>
</reference>
<dbReference type="EMBL" id="VWZI01022089">
    <property type="protein sequence ID" value="NXG52869.1"/>
    <property type="molecule type" value="Genomic_DNA"/>
</dbReference>
<dbReference type="PANTHER" id="PTHR34766">
    <property type="entry name" value="UPF0449 PROTEIN C19ORF25"/>
    <property type="match status" value="1"/>
</dbReference>
<organism evidence="4 5">
    <name type="scientific">Psilopogon haemacephalus</name>
    <name type="common">coppersmith barbet</name>
    <dbReference type="NCBI Taxonomy" id="2585815"/>
    <lineage>
        <taxon>Eukaryota</taxon>
        <taxon>Metazoa</taxon>
        <taxon>Chordata</taxon>
        <taxon>Craniata</taxon>
        <taxon>Vertebrata</taxon>
        <taxon>Euteleostomi</taxon>
        <taxon>Archelosauria</taxon>
        <taxon>Archosauria</taxon>
        <taxon>Dinosauria</taxon>
        <taxon>Saurischia</taxon>
        <taxon>Theropoda</taxon>
        <taxon>Coelurosauria</taxon>
        <taxon>Aves</taxon>
        <taxon>Neognathae</taxon>
        <taxon>Neoaves</taxon>
        <taxon>Telluraves</taxon>
        <taxon>Coraciimorphae</taxon>
        <taxon>Piciformes</taxon>
        <taxon>Megalaimidae</taxon>
        <taxon>Psilopogon</taxon>
    </lineage>
</organism>
<evidence type="ECO:0000256" key="1">
    <source>
        <dbReference type="ARBA" id="ARBA00006137"/>
    </source>
</evidence>
<name>A0A7K9CL71_9PICI</name>
<feature type="coiled-coil region" evidence="2">
    <location>
        <begin position="68"/>
        <end position="113"/>
    </location>
</feature>
<sequence>MSSKAKRVLPTRPEPPSLEQILADLQSTHPGDTIFLLPSEPSPEHSSGEPRGGSRGQRIPAEEERERLYRLSRRYLGMNQQLQEAQERLRAQREELLRARAALESDIEGMRQKAC</sequence>
<dbReference type="InterPro" id="IPR028227">
    <property type="entry name" value="UPF0449"/>
</dbReference>
<evidence type="ECO:0000313" key="4">
    <source>
        <dbReference type="EMBL" id="NXG52869.1"/>
    </source>
</evidence>
<dbReference type="Proteomes" id="UP000574528">
    <property type="component" value="Unassembled WGS sequence"/>
</dbReference>
<protein>
    <submittedName>
        <fullName evidence="4">CS025 protein</fullName>
    </submittedName>
</protein>
<feature type="non-terminal residue" evidence="4">
    <location>
        <position position="115"/>
    </location>
</feature>
<keyword evidence="5" id="KW-1185">Reference proteome</keyword>
<feature type="region of interest" description="Disordered" evidence="3">
    <location>
        <begin position="27"/>
        <end position="64"/>
    </location>
</feature>
<dbReference type="OrthoDB" id="6129359at2759"/>
<comment type="similarity">
    <text evidence="1">Belongs to the UPF0449 family.</text>
</comment>
<dbReference type="Pfam" id="PF15136">
    <property type="entry name" value="UPF0449"/>
    <property type="match status" value="1"/>
</dbReference>
<feature type="non-terminal residue" evidence="4">
    <location>
        <position position="1"/>
    </location>
</feature>
<evidence type="ECO:0000313" key="5">
    <source>
        <dbReference type="Proteomes" id="UP000574528"/>
    </source>
</evidence>
<dbReference type="AlphaFoldDB" id="A0A7K9CL71"/>
<evidence type="ECO:0000256" key="3">
    <source>
        <dbReference type="SAM" id="MobiDB-lite"/>
    </source>
</evidence>
<evidence type="ECO:0000256" key="2">
    <source>
        <dbReference type="SAM" id="Coils"/>
    </source>
</evidence>
<proteinExistence type="inferred from homology"/>
<comment type="caution">
    <text evidence="4">The sequence shown here is derived from an EMBL/GenBank/DDBJ whole genome shotgun (WGS) entry which is preliminary data.</text>
</comment>
<dbReference type="PANTHER" id="PTHR34766:SF1">
    <property type="entry name" value="UPF0449 PROTEIN C19ORF25"/>
    <property type="match status" value="1"/>
</dbReference>